<organism evidence="11 12">
    <name type="scientific">Trichomonas vaginalis (strain ATCC PRA-98 / G3)</name>
    <dbReference type="NCBI Taxonomy" id="412133"/>
    <lineage>
        <taxon>Eukaryota</taxon>
        <taxon>Metamonada</taxon>
        <taxon>Parabasalia</taxon>
        <taxon>Trichomonadida</taxon>
        <taxon>Trichomonadidae</taxon>
        <taxon>Trichomonas</taxon>
    </lineage>
</organism>
<dbReference type="STRING" id="5722.A2EXQ9"/>
<dbReference type="EMBL" id="DS113532">
    <property type="protein sequence ID" value="EAY02569.1"/>
    <property type="molecule type" value="Genomic_DNA"/>
</dbReference>
<evidence type="ECO:0000256" key="6">
    <source>
        <dbReference type="ARBA" id="ARBA00022842"/>
    </source>
</evidence>
<dbReference type="InParanoid" id="A2EXQ9"/>
<dbReference type="RefSeq" id="XP_001330705.1">
    <property type="nucleotide sequence ID" value="XM_001330669.1"/>
</dbReference>
<dbReference type="UniPathway" id="UPA00059">
    <property type="reaction ID" value="UER00104"/>
</dbReference>
<dbReference type="KEGG" id="tva:4760409"/>
<comment type="similarity">
    <text evidence="2">Belongs to the IPP isomerase type 1 family.</text>
</comment>
<protein>
    <recommendedName>
        <fullName evidence="3">isopentenyl-diphosphate Delta-isomerase</fullName>
        <ecNumber evidence="3">5.3.3.2</ecNumber>
    </recommendedName>
</protein>
<reference evidence="11" key="1">
    <citation type="submission" date="2006-10" db="EMBL/GenBank/DDBJ databases">
        <authorList>
            <person name="Amadeo P."/>
            <person name="Zhao Q."/>
            <person name="Wortman J."/>
            <person name="Fraser-Liggett C."/>
            <person name="Carlton J."/>
        </authorList>
    </citation>
    <scope>NUCLEOTIDE SEQUENCE</scope>
    <source>
        <strain evidence="11">G3</strain>
    </source>
</reference>
<evidence type="ECO:0000259" key="10">
    <source>
        <dbReference type="PROSITE" id="PS51462"/>
    </source>
</evidence>
<dbReference type="PANTHER" id="PTHR10885">
    <property type="entry name" value="ISOPENTENYL-DIPHOSPHATE DELTA-ISOMERASE"/>
    <property type="match status" value="1"/>
</dbReference>
<sequence length="209" mass="24560">MSVEQQNQMQNAHVVLVDKDDNPVGEADKYTAHRTEKGPLLHRAFSLFLFDSERRLLLQQRSSNKITFPLIWANTCCSHPEPKEAVLDAAVRRVDLELNIKLSSDAHLQELGSFVYKAIYEDGWAEYELDHVVFGYYDVKEINPNPEEVQAVRWVTQAEFEQWLNEKPQELSPWIKKIWTQFLQKNWNKWCENKNIPESEISLKPFDLE</sequence>
<dbReference type="SUPFAM" id="SSF55811">
    <property type="entry name" value="Nudix"/>
    <property type="match status" value="1"/>
</dbReference>
<dbReference type="Gene3D" id="3.90.79.10">
    <property type="entry name" value="Nucleoside Triphosphate Pyrophosphohydrolase"/>
    <property type="match status" value="1"/>
</dbReference>
<dbReference type="PANTHER" id="PTHR10885:SF0">
    <property type="entry name" value="ISOPENTENYL-DIPHOSPHATE DELTA-ISOMERASE"/>
    <property type="match status" value="1"/>
</dbReference>
<keyword evidence="5" id="KW-0479">Metal-binding</keyword>
<dbReference type="AlphaFoldDB" id="A2EXQ9"/>
<dbReference type="NCBIfam" id="TIGR02150">
    <property type="entry name" value="IPP_isom_1"/>
    <property type="match status" value="1"/>
</dbReference>
<evidence type="ECO:0000256" key="8">
    <source>
        <dbReference type="ARBA" id="ARBA00023229"/>
    </source>
</evidence>
<gene>
    <name evidence="11" type="ORF">TVAG_116230</name>
</gene>
<keyword evidence="6" id="KW-0460">Magnesium</keyword>
<keyword evidence="12" id="KW-1185">Reference proteome</keyword>
<evidence type="ECO:0000256" key="9">
    <source>
        <dbReference type="ARBA" id="ARBA00023235"/>
    </source>
</evidence>
<dbReference type="FunFam" id="3.90.79.10:FF:000166">
    <property type="entry name" value="Isopentenyl-diphosphate delta-isomerase, type 1 family protein"/>
    <property type="match status" value="1"/>
</dbReference>
<reference evidence="11" key="2">
    <citation type="journal article" date="2007" name="Science">
        <title>Draft genome sequence of the sexually transmitted pathogen Trichomonas vaginalis.</title>
        <authorList>
            <person name="Carlton J.M."/>
            <person name="Hirt R.P."/>
            <person name="Silva J.C."/>
            <person name="Delcher A.L."/>
            <person name="Schatz M."/>
            <person name="Zhao Q."/>
            <person name="Wortman J.R."/>
            <person name="Bidwell S.L."/>
            <person name="Alsmark U.C.M."/>
            <person name="Besteiro S."/>
            <person name="Sicheritz-Ponten T."/>
            <person name="Noel C.J."/>
            <person name="Dacks J.B."/>
            <person name="Foster P.G."/>
            <person name="Simillion C."/>
            <person name="Van de Peer Y."/>
            <person name="Miranda-Saavedra D."/>
            <person name="Barton G.J."/>
            <person name="Westrop G.D."/>
            <person name="Mueller S."/>
            <person name="Dessi D."/>
            <person name="Fiori P.L."/>
            <person name="Ren Q."/>
            <person name="Paulsen I."/>
            <person name="Zhang H."/>
            <person name="Bastida-Corcuera F.D."/>
            <person name="Simoes-Barbosa A."/>
            <person name="Brown M.T."/>
            <person name="Hayes R.D."/>
            <person name="Mukherjee M."/>
            <person name="Okumura C.Y."/>
            <person name="Schneider R."/>
            <person name="Smith A.J."/>
            <person name="Vanacova S."/>
            <person name="Villalvazo M."/>
            <person name="Haas B.J."/>
            <person name="Pertea M."/>
            <person name="Feldblyum T.V."/>
            <person name="Utterback T.R."/>
            <person name="Shu C.L."/>
            <person name="Osoegawa K."/>
            <person name="de Jong P.J."/>
            <person name="Hrdy I."/>
            <person name="Horvathova L."/>
            <person name="Zubacova Z."/>
            <person name="Dolezal P."/>
            <person name="Malik S.B."/>
            <person name="Logsdon J.M. Jr."/>
            <person name="Henze K."/>
            <person name="Gupta A."/>
            <person name="Wang C.C."/>
            <person name="Dunne R.L."/>
            <person name="Upcroft J.A."/>
            <person name="Upcroft P."/>
            <person name="White O."/>
            <person name="Salzberg S.L."/>
            <person name="Tang P."/>
            <person name="Chiu C.-H."/>
            <person name="Lee Y.-S."/>
            <person name="Embley T.M."/>
            <person name="Coombs G.H."/>
            <person name="Mottram J.C."/>
            <person name="Tachezy J."/>
            <person name="Fraser-Liggett C.M."/>
            <person name="Johnson P.J."/>
        </authorList>
    </citation>
    <scope>NUCLEOTIDE SEQUENCE [LARGE SCALE GENOMIC DNA]</scope>
    <source>
        <strain evidence="11">G3</strain>
    </source>
</reference>
<evidence type="ECO:0000256" key="3">
    <source>
        <dbReference type="ARBA" id="ARBA00012057"/>
    </source>
</evidence>
<dbReference type="OrthoDB" id="510307at2759"/>
<dbReference type="HAMAP" id="MF_00202">
    <property type="entry name" value="Idi"/>
    <property type="match status" value="1"/>
</dbReference>
<dbReference type="InterPro" id="IPR015797">
    <property type="entry name" value="NUDIX_hydrolase-like_dom_sf"/>
</dbReference>
<dbReference type="VEuPathDB" id="TrichDB:TVAGG3_0222360"/>
<keyword evidence="9" id="KW-0413">Isomerase</keyword>
<dbReference type="InterPro" id="IPR000086">
    <property type="entry name" value="NUDIX_hydrolase_dom"/>
</dbReference>
<evidence type="ECO:0000256" key="2">
    <source>
        <dbReference type="ARBA" id="ARBA00007579"/>
    </source>
</evidence>
<evidence type="ECO:0000313" key="11">
    <source>
        <dbReference type="EMBL" id="EAY02569.1"/>
    </source>
</evidence>
<dbReference type="PIRSF" id="PIRSF018427">
    <property type="entry name" value="Isopntndiph_ism"/>
    <property type="match status" value="1"/>
</dbReference>
<dbReference type="GO" id="GO:0046872">
    <property type="term" value="F:metal ion binding"/>
    <property type="evidence" value="ECO:0007669"/>
    <property type="project" value="UniProtKB-KW"/>
</dbReference>
<name>A2EXQ9_TRIV3</name>
<keyword evidence="7" id="KW-0464">Manganese</keyword>
<dbReference type="CDD" id="cd02885">
    <property type="entry name" value="NUDIX_IPP_Isomerase"/>
    <property type="match status" value="1"/>
</dbReference>
<comment type="pathway">
    <text evidence="1">Isoprenoid biosynthesis; dimethylallyl diphosphate biosynthesis; dimethylallyl diphosphate from isopentenyl diphosphate: step 1/1.</text>
</comment>
<dbReference type="FunCoup" id="A2EXQ9">
    <property type="interactions" value="493"/>
</dbReference>
<dbReference type="Pfam" id="PF00293">
    <property type="entry name" value="NUDIX"/>
    <property type="match status" value="1"/>
</dbReference>
<dbReference type="GO" id="GO:0005737">
    <property type="term" value="C:cytoplasm"/>
    <property type="evidence" value="ECO:0000318"/>
    <property type="project" value="GO_Central"/>
</dbReference>
<evidence type="ECO:0000256" key="4">
    <source>
        <dbReference type="ARBA" id="ARBA00022490"/>
    </source>
</evidence>
<dbReference type="NCBIfam" id="NF002995">
    <property type="entry name" value="PRK03759.1"/>
    <property type="match status" value="1"/>
</dbReference>
<keyword evidence="8" id="KW-0414">Isoprene biosynthesis</keyword>
<evidence type="ECO:0000256" key="7">
    <source>
        <dbReference type="ARBA" id="ARBA00023211"/>
    </source>
</evidence>
<dbReference type="GO" id="GO:0004452">
    <property type="term" value="F:isopentenyl-diphosphate delta-isomerase activity"/>
    <property type="evidence" value="ECO:0000318"/>
    <property type="project" value="GO_Central"/>
</dbReference>
<dbReference type="GO" id="GO:0009240">
    <property type="term" value="P:isopentenyl diphosphate biosynthetic process"/>
    <property type="evidence" value="ECO:0000318"/>
    <property type="project" value="GO_Central"/>
</dbReference>
<dbReference type="GO" id="GO:0050992">
    <property type="term" value="P:dimethylallyl diphosphate biosynthetic process"/>
    <property type="evidence" value="ECO:0007669"/>
    <property type="project" value="UniProtKB-UniPathway"/>
</dbReference>
<dbReference type="PROSITE" id="PS51462">
    <property type="entry name" value="NUDIX"/>
    <property type="match status" value="1"/>
</dbReference>
<evidence type="ECO:0000313" key="12">
    <source>
        <dbReference type="Proteomes" id="UP000001542"/>
    </source>
</evidence>
<feature type="domain" description="Nudix hydrolase" evidence="10">
    <location>
        <begin position="40"/>
        <end position="177"/>
    </location>
</feature>
<keyword evidence="4" id="KW-0963">Cytoplasm</keyword>
<dbReference type="Proteomes" id="UP000001542">
    <property type="component" value="Unassembled WGS sequence"/>
</dbReference>
<dbReference type="SMR" id="A2EXQ9"/>
<evidence type="ECO:0000256" key="1">
    <source>
        <dbReference type="ARBA" id="ARBA00004826"/>
    </source>
</evidence>
<dbReference type="InterPro" id="IPR056375">
    <property type="entry name" value="Idi_bact"/>
</dbReference>
<dbReference type="EC" id="5.3.3.2" evidence="3"/>
<accession>A2EXQ9</accession>
<dbReference type="eggNOG" id="KOG0142">
    <property type="taxonomic scope" value="Eukaryota"/>
</dbReference>
<dbReference type="VEuPathDB" id="TrichDB:TVAG_116230"/>
<proteinExistence type="inferred from homology"/>
<dbReference type="OMA" id="LRLCPWF"/>
<evidence type="ECO:0000256" key="5">
    <source>
        <dbReference type="ARBA" id="ARBA00022723"/>
    </source>
</evidence>
<dbReference type="InterPro" id="IPR011876">
    <property type="entry name" value="IsopentenylPP_isomerase_typ1"/>
</dbReference>